<dbReference type="InterPro" id="IPR000866">
    <property type="entry name" value="AhpC/TSA"/>
</dbReference>
<gene>
    <name evidence="3" type="ORF">ING2E5B_2085</name>
</gene>
<dbReference type="PATRIC" id="fig|1562970.3.peg.2060"/>
<evidence type="ECO:0000313" key="3">
    <source>
        <dbReference type="EMBL" id="CEA16814.1"/>
    </source>
</evidence>
<feature type="signal peptide" evidence="1">
    <location>
        <begin position="1"/>
        <end position="23"/>
    </location>
</feature>
<name>A0A098C1Q0_9BACT</name>
<dbReference type="CDD" id="cd02966">
    <property type="entry name" value="TlpA_like_family"/>
    <property type="match status" value="1"/>
</dbReference>
<dbReference type="InterPro" id="IPR013766">
    <property type="entry name" value="Thioredoxin_domain"/>
</dbReference>
<dbReference type="Proteomes" id="UP000032417">
    <property type="component" value="Chromosome 1"/>
</dbReference>
<protein>
    <submittedName>
        <fullName evidence="3">Putative secreted protein</fullName>
    </submittedName>
</protein>
<dbReference type="Gene3D" id="3.40.30.10">
    <property type="entry name" value="Glutaredoxin"/>
    <property type="match status" value="1"/>
</dbReference>
<dbReference type="OrthoDB" id="1118748at2"/>
<dbReference type="InterPro" id="IPR036249">
    <property type="entry name" value="Thioredoxin-like_sf"/>
</dbReference>
<dbReference type="KEGG" id="pbt:ING2E5B_2085"/>
<keyword evidence="1" id="KW-0732">Signal</keyword>
<dbReference type="AlphaFoldDB" id="A0A098C1Q0"/>
<evidence type="ECO:0000256" key="1">
    <source>
        <dbReference type="SAM" id="SignalP"/>
    </source>
</evidence>
<dbReference type="SUPFAM" id="SSF52833">
    <property type="entry name" value="Thioredoxin-like"/>
    <property type="match status" value="1"/>
</dbReference>
<dbReference type="STRING" id="1562970.ING2E5B_2085"/>
<dbReference type="Pfam" id="PF00578">
    <property type="entry name" value="AhpC-TSA"/>
    <property type="match status" value="1"/>
</dbReference>
<reference evidence="3 4" key="1">
    <citation type="submission" date="2014-08" db="EMBL/GenBank/DDBJ databases">
        <authorList>
            <person name="Wibberg D."/>
        </authorList>
    </citation>
    <scope>NUCLEOTIDE SEQUENCE [LARGE SCALE GENOMIC DNA]</scope>
    <source>
        <strain evidence="4">ING2-E5B</strain>
    </source>
</reference>
<feature type="chain" id="PRO_5030003021" evidence="1">
    <location>
        <begin position="24"/>
        <end position="163"/>
    </location>
</feature>
<dbReference type="HOGENOM" id="CLU_042529_11_2_10"/>
<dbReference type="PROSITE" id="PS51352">
    <property type="entry name" value="THIOREDOXIN_2"/>
    <property type="match status" value="1"/>
</dbReference>
<sequence length="163" mass="18468">MRYVNFCLIAIFSLVLSSGSVKDAAPSIGYYPGEVIPDIILTDVEGDSYKISDYKGKKVVVNFWASYDAQSRATNVLLYNYLKMNDADATFISVSFDKNKDVIKRTFEMDNLEGISQFCEIDGADSEIYNDFKLNRGFRNYLIDENGVIKAMNFTPDELRSLI</sequence>
<feature type="domain" description="Thioredoxin" evidence="2">
    <location>
        <begin position="30"/>
        <end position="163"/>
    </location>
</feature>
<organism evidence="3 4">
    <name type="scientific">Fermentimonas caenicola</name>
    <dbReference type="NCBI Taxonomy" id="1562970"/>
    <lineage>
        <taxon>Bacteria</taxon>
        <taxon>Pseudomonadati</taxon>
        <taxon>Bacteroidota</taxon>
        <taxon>Bacteroidia</taxon>
        <taxon>Bacteroidales</taxon>
        <taxon>Dysgonomonadaceae</taxon>
        <taxon>Fermentimonas</taxon>
    </lineage>
</organism>
<dbReference type="EMBL" id="LN515532">
    <property type="protein sequence ID" value="CEA16814.1"/>
    <property type="molecule type" value="Genomic_DNA"/>
</dbReference>
<evidence type="ECO:0000259" key="2">
    <source>
        <dbReference type="PROSITE" id="PS51352"/>
    </source>
</evidence>
<keyword evidence="4" id="KW-1185">Reference proteome</keyword>
<accession>A0A098C1Q0</accession>
<proteinExistence type="predicted"/>
<evidence type="ECO:0000313" key="4">
    <source>
        <dbReference type="Proteomes" id="UP000032417"/>
    </source>
</evidence>